<keyword evidence="2" id="KW-0413">Isomerase</keyword>
<dbReference type="Pfam" id="PF02567">
    <property type="entry name" value="PhzC-PhzF"/>
    <property type="match status" value="1"/>
</dbReference>
<reference evidence="3" key="1">
    <citation type="journal article" date="2014" name="Front. Microbiol.">
        <title>High frequency of phylogenetically diverse reductive dehalogenase-homologous genes in deep subseafloor sedimentary metagenomes.</title>
        <authorList>
            <person name="Kawai M."/>
            <person name="Futagami T."/>
            <person name="Toyoda A."/>
            <person name="Takaki Y."/>
            <person name="Nishi S."/>
            <person name="Hori S."/>
            <person name="Arai W."/>
            <person name="Tsubouchi T."/>
            <person name="Morono Y."/>
            <person name="Uchiyama I."/>
            <person name="Ito T."/>
            <person name="Fujiyama A."/>
            <person name="Inagaki F."/>
            <person name="Takami H."/>
        </authorList>
    </citation>
    <scope>NUCLEOTIDE SEQUENCE</scope>
    <source>
        <strain evidence="3">Expedition CK06-06</strain>
    </source>
</reference>
<comment type="caution">
    <text evidence="3">The sequence shown here is derived from an EMBL/GenBank/DDBJ whole genome shotgun (WGS) entry which is preliminary data.</text>
</comment>
<dbReference type="GO" id="GO:0016853">
    <property type="term" value="F:isomerase activity"/>
    <property type="evidence" value="ECO:0007669"/>
    <property type="project" value="UniProtKB-KW"/>
</dbReference>
<dbReference type="EMBL" id="BARS01038060">
    <property type="protein sequence ID" value="GAG18291.1"/>
    <property type="molecule type" value="Genomic_DNA"/>
</dbReference>
<dbReference type="AlphaFoldDB" id="X0WZV2"/>
<proteinExistence type="inferred from homology"/>
<feature type="non-terminal residue" evidence="3">
    <location>
        <position position="1"/>
    </location>
</feature>
<gene>
    <name evidence="3" type="ORF">S01H1_58271</name>
</gene>
<evidence type="ECO:0000256" key="1">
    <source>
        <dbReference type="ARBA" id="ARBA00008270"/>
    </source>
</evidence>
<protein>
    <recommendedName>
        <fullName evidence="4">PhzF family phenazine biosynthesis protein</fullName>
    </recommendedName>
</protein>
<dbReference type="SUPFAM" id="SSF54506">
    <property type="entry name" value="Diaminopimelate epimerase-like"/>
    <property type="match status" value="1"/>
</dbReference>
<sequence>LASAHVIFNHLSYDEKQITFASASGELRVTTANGLITLDFPSTPPSPAEIVPELTQGLGLKPKEVYKSRDYLALFKSEDDILSIEPDFNILGKLDSLGVIITAEGKNSDFVSRFFAPAAGINEDPVTGSAHTTLIPFWAERLNKNTLHAFQLSERKGELFCELSGDRVKISGYAVTFFKGEIVL</sequence>
<dbReference type="PANTHER" id="PTHR13774">
    <property type="entry name" value="PHENAZINE BIOSYNTHESIS PROTEIN"/>
    <property type="match status" value="1"/>
</dbReference>
<evidence type="ECO:0000313" key="3">
    <source>
        <dbReference type="EMBL" id="GAG18291.1"/>
    </source>
</evidence>
<dbReference type="PANTHER" id="PTHR13774:SF17">
    <property type="entry name" value="PHENAZINE BIOSYNTHESIS-LIKE DOMAIN-CONTAINING PROTEIN"/>
    <property type="match status" value="1"/>
</dbReference>
<organism evidence="3">
    <name type="scientific">marine sediment metagenome</name>
    <dbReference type="NCBI Taxonomy" id="412755"/>
    <lineage>
        <taxon>unclassified sequences</taxon>
        <taxon>metagenomes</taxon>
        <taxon>ecological metagenomes</taxon>
    </lineage>
</organism>
<dbReference type="Gene3D" id="3.10.310.10">
    <property type="entry name" value="Diaminopimelate Epimerase, Chain A, domain 1"/>
    <property type="match status" value="2"/>
</dbReference>
<dbReference type="InterPro" id="IPR003719">
    <property type="entry name" value="Phenazine_PhzF-like"/>
</dbReference>
<evidence type="ECO:0008006" key="4">
    <source>
        <dbReference type="Google" id="ProtNLM"/>
    </source>
</evidence>
<comment type="similarity">
    <text evidence="1">Belongs to the PhzF family.</text>
</comment>
<dbReference type="GO" id="GO:0005737">
    <property type="term" value="C:cytoplasm"/>
    <property type="evidence" value="ECO:0007669"/>
    <property type="project" value="TreeGrafter"/>
</dbReference>
<evidence type="ECO:0000256" key="2">
    <source>
        <dbReference type="ARBA" id="ARBA00023235"/>
    </source>
</evidence>
<name>X0WZV2_9ZZZZ</name>
<accession>X0WZV2</accession>